<evidence type="ECO:0000313" key="2">
    <source>
        <dbReference type="Proteomes" id="UP000224386"/>
    </source>
</evidence>
<protein>
    <submittedName>
        <fullName evidence="1">Uncharacterized protein</fullName>
    </submittedName>
</protein>
<accession>A0A2B2LW92</accession>
<comment type="caution">
    <text evidence="1">The sequence shown here is derived from an EMBL/GenBank/DDBJ whole genome shotgun (WGS) entry which is preliminary data.</text>
</comment>
<reference evidence="1 2" key="1">
    <citation type="submission" date="2017-09" db="EMBL/GenBank/DDBJ databases">
        <title>Large-scale bioinformatics analysis of Bacillus genomes uncovers conserved roles of natural products in bacterial physiology.</title>
        <authorList>
            <consortium name="Agbiome Team Llc"/>
            <person name="Bleich R.M."/>
            <person name="Grubbs K.J."/>
            <person name="Santa Maria K.C."/>
            <person name="Allen S.E."/>
            <person name="Farag S."/>
            <person name="Shank E.A."/>
            <person name="Bowers A."/>
        </authorList>
    </citation>
    <scope>NUCLEOTIDE SEQUENCE [LARGE SCALE GENOMIC DNA]</scope>
    <source>
        <strain evidence="1 2">AFS070861</strain>
    </source>
</reference>
<proteinExistence type="predicted"/>
<name>A0A2B2LW92_BACCE</name>
<organism evidence="1 2">
    <name type="scientific">Bacillus cereus</name>
    <dbReference type="NCBI Taxonomy" id="1396"/>
    <lineage>
        <taxon>Bacteria</taxon>
        <taxon>Bacillati</taxon>
        <taxon>Bacillota</taxon>
        <taxon>Bacilli</taxon>
        <taxon>Bacillales</taxon>
        <taxon>Bacillaceae</taxon>
        <taxon>Bacillus</taxon>
        <taxon>Bacillus cereus group</taxon>
    </lineage>
</organism>
<gene>
    <name evidence="1" type="ORF">COK05_08750</name>
</gene>
<dbReference type="Gene3D" id="2.60.120.260">
    <property type="entry name" value="Galactose-binding domain-like"/>
    <property type="match status" value="14"/>
</dbReference>
<dbReference type="EMBL" id="NVAP01000019">
    <property type="protein sequence ID" value="PFQ47823.1"/>
    <property type="molecule type" value="Genomic_DNA"/>
</dbReference>
<evidence type="ECO:0000313" key="1">
    <source>
        <dbReference type="EMBL" id="PFQ47823.1"/>
    </source>
</evidence>
<sequence>MMVRVLTQPEPGWQRIDDSDRNIIFEGENWISGYSKYSDDYSKTFHYKESSHPSNSVQIKFSFVGTKLRIIGLANNGGYDSYATIIIDGNPERLDYYAWEGKRQAVIYEKINLNKGPHTVTIRGIYLNLDAIDIDSDGYVFTPKKVGEILDKPDPGWNRFDDADSLIKYGDGAWNRVSDDRYYNSTAVYSLTKSVVEFSFKGTGVRLVSKSVNLGYGPVDITIDGVKESYNPVLGSDNWKVLLYNKEGLKNEFHSVKLEGPEGIIMDAIDVLDGELVKTAKVGDILLQPEDGWKRIDDNDVNIKYRGVWKNDVVNSSLYNSTCHYKAPEVDNNPASISFDFEGTKLRIIALTVNPYDSDAKILIDGREEVINFSSTDTIYQRLVYEKLNLSQGVHKVEIKGLYMNLDAIDIDETGSMIKPSVEVEDVLLQPEDGWKRFDNSNSLIKYSGPWNVSTSVDGSYNGTLHWTDYTSAGMVSATFAFYGTSLRIIGLMTEYYQKGIITIDGITNDINFNRTGVTKCALLYEKLNLVEGKHIVTISGEKINLDAIDIDNKGYLVKQAEVGDVLNTSESGWTRHNHDSKLSSEKRKIELLPQDVWKTFEDYTCTGVKNVGQIRFKFFGTAFRIISRWFSDATKSAKVTIDGMASGTFAQYGNPKDGLKLCYEKTGLSKGIHSVVIDVNENMNLALCTVDLLGADYFVDYDATVGEVVTIPEVGWKRIDDTDSSFKYVGDWWKSGNTTPEWFNNTFHYVDGASGEVQFQFSGTKLRIIGCIHESQYRSNDIKIIIDGQEEFYSEQATKVGYQTLVYEKFGLAEGVHDVVIKSGTNSPFPLTFDAIDIDSDGSIEKPPAKVGDQLLQPESGWKRMDDADSNIRYDGKWNFITTQKGAYNETLHYYSAPSGSTEEASATFNFKGTKLRIVALSSYFQKKAILKIDGVSYDLTKVEGRSPIRGIQQTLMFEASGLEDKEHLVELSGIDITLDAIDIDKTGSLVKPNPPAKVGDILLQPEPGWTRVDDTNPLIHYRGDYWDLAMGAGFESGYNQTATYRVPSYSNRTLGTVEFSFKGTGLRVISKNYSDSSWEDVTIEIDGVTEKYKVNTPTDRDKNRYQVILYEKNLPDGVHTVKLTGTLMTVDAFDIKGGDLVGTPTNLRDVLFEPEPGWKRIDDTDSNIQYTGVWAAGTDGRCYNDTIHYKDSISNTPPDANPVSVKFNFEGSKLRIIGLAGSAYDSNAKILIDGVEESINFSRTSAVYPIYQSLIYEKLGLSNKVHTVEIKGKFINLDAIDIDESGSIGGKPSVKIGDQLKQPEAGWERLDGTDSLLKYQGTWEKGSSSDWYNGTYHYVKDNDSKGAVEFDFYGTQLRIITRFDVASYRSDDISITIDGVTEKYSEVALAIVNQGLAYEKLGLTKGKHRVRIQCGTKGTYRLNIDAIDIDADGYIEKPPITVGDFLATPESGWQRFTKENMYFDYTGGMDYQSQTPPIKYSFDKIQFRFFGTKFRLIYSSNLGSNEEQLGHVLIDGVKYPVNMFPVSGPAKVACEVLNLDEGYHVVTVNGGTHEGWDPQFIGVDIDATGHIDRLPVSIGDVSTYPNYGWQRYDDNSTYIQYDANWSKNVAYNGAYGGKSTCAKKGKNASMVFRFKGTKLRLIVGCATNQYYSDRIRVKIDDLPEEYFDAIAPQDTNQVLKYEKLGLEDIEHDVTVTVITNQPGALEYDFRMDAIDIDDTGSLVSRPGVGTVLTEPEKGWQRIDDNDPLIRYIGNWKLATGNDKHYNKTTHYNLDKKLDTSFEFEFVGTKLRLLAYGDSGYDATSKVLIDGKEETMVYNSPSGNQVIRYEKIGLDRGKHTVKVIGKAMSLDSIDIDADGYLLARLGDKLVEPEPGWVRFDDTHKNIEYNGFWKTTEADVSCYNNTHHWKSKEDNNDSTISARFVFKGTKFRLISMTSPSYPEDIELKIDGQKEILKLSGEGMQYQTFAYEKKNLEDMIHVIELSGKYISIDAIDLEEGATLLKLPDEKLRPYQIRSGLIFKDDFDTFDSRWIASPVGSYSLIDRKGYFRMLHNVSRDTLLLADLPNEKEFAFEVSADYTPTHEDDKGGIIVWKNGEENIEFLETEDGTRKTTELKWMACKDNEDWTFFSDYGEGFNFYDSDRMNCSKFGVVLKKGSNSKFINLDIDSIIATRGRKLTIANIAPNISVEMEDEFGRIIFNGNTGYNTGIQITLPSLEFAGKVILKNVEGKELGVIKNTFYGGDVYGFGSNLEIKFSGEELSTLAQTRLPDMISGKSEIMLELVNPSVARANNVNLSIAQYEDKFGWSWADLALDSNGKPGQYQDSINIPYVNPEKTIKFWLKVTKGTDYVGLAPLQFQIHLEHE</sequence>
<dbReference type="Proteomes" id="UP000224386">
    <property type="component" value="Unassembled WGS sequence"/>
</dbReference>